<feature type="transmembrane region" description="Helical" evidence="9">
    <location>
        <begin position="403"/>
        <end position="425"/>
    </location>
</feature>
<dbReference type="Proteomes" id="UP000887566">
    <property type="component" value="Unplaced"/>
</dbReference>
<dbReference type="InterPro" id="IPR014743">
    <property type="entry name" value="Cl-channel_core"/>
</dbReference>
<feature type="transmembrane region" description="Helical" evidence="9">
    <location>
        <begin position="499"/>
        <end position="519"/>
    </location>
</feature>
<keyword evidence="7 9" id="KW-0472">Membrane</keyword>
<proteinExistence type="predicted"/>
<dbReference type="CDD" id="cd04591">
    <property type="entry name" value="CBS_pair_voltage-gated_CLC_euk_bac"/>
    <property type="match status" value="1"/>
</dbReference>
<evidence type="ECO:0000313" key="11">
    <source>
        <dbReference type="WBParaSite" id="PSAMB.scaffold760size41785.g8430.t1"/>
    </source>
</evidence>
<feature type="transmembrane region" description="Helical" evidence="9">
    <location>
        <begin position="431"/>
        <end position="453"/>
    </location>
</feature>
<feature type="transmembrane region" description="Helical" evidence="9">
    <location>
        <begin position="327"/>
        <end position="348"/>
    </location>
</feature>
<protein>
    <submittedName>
        <fullName evidence="11">Chloride channel protein</fullName>
    </submittedName>
</protein>
<dbReference type="InterPro" id="IPR046342">
    <property type="entry name" value="CBS_dom_sf"/>
</dbReference>
<dbReference type="PANTHER" id="PTHR45720">
    <property type="entry name" value="CHLORIDE CHANNEL PROTEIN 2"/>
    <property type="match status" value="1"/>
</dbReference>
<reference evidence="11" key="1">
    <citation type="submission" date="2022-11" db="UniProtKB">
        <authorList>
            <consortium name="WormBaseParasite"/>
        </authorList>
    </citation>
    <scope>IDENTIFICATION</scope>
</reference>
<evidence type="ECO:0000256" key="4">
    <source>
        <dbReference type="ARBA" id="ARBA00022737"/>
    </source>
</evidence>
<feature type="transmembrane region" description="Helical" evidence="9">
    <location>
        <begin position="465"/>
        <end position="493"/>
    </location>
</feature>
<dbReference type="AlphaFoldDB" id="A0A914XGF3"/>
<keyword evidence="4" id="KW-0677">Repeat</keyword>
<dbReference type="Gene3D" id="1.10.3080.10">
    <property type="entry name" value="Clc chloride channel"/>
    <property type="match status" value="1"/>
</dbReference>
<feature type="transmembrane region" description="Helical" evidence="9">
    <location>
        <begin position="241"/>
        <end position="258"/>
    </location>
</feature>
<keyword evidence="5 9" id="KW-1133">Transmembrane helix</keyword>
<dbReference type="SUPFAM" id="SSF54631">
    <property type="entry name" value="CBS-domain pair"/>
    <property type="match status" value="1"/>
</dbReference>
<evidence type="ECO:0000256" key="9">
    <source>
        <dbReference type="SAM" id="Phobius"/>
    </source>
</evidence>
<dbReference type="GO" id="GO:0005886">
    <property type="term" value="C:plasma membrane"/>
    <property type="evidence" value="ECO:0007669"/>
    <property type="project" value="TreeGrafter"/>
</dbReference>
<evidence type="ECO:0000256" key="6">
    <source>
        <dbReference type="ARBA" id="ARBA00023065"/>
    </source>
</evidence>
<keyword evidence="6" id="KW-0406">Ion transport</keyword>
<dbReference type="SUPFAM" id="SSF81340">
    <property type="entry name" value="Clc chloride channel"/>
    <property type="match status" value="1"/>
</dbReference>
<feature type="transmembrane region" description="Helical" evidence="9">
    <location>
        <begin position="287"/>
        <end position="307"/>
    </location>
</feature>
<accession>A0A914XGF3</accession>
<dbReference type="WBParaSite" id="PSAMB.scaffold760size41785.g8430.t1">
    <property type="protein sequence ID" value="PSAMB.scaffold760size41785.g8430.t1"/>
    <property type="gene ID" value="PSAMB.scaffold760size41785.g8430"/>
</dbReference>
<evidence type="ECO:0000256" key="3">
    <source>
        <dbReference type="ARBA" id="ARBA00022692"/>
    </source>
</evidence>
<keyword evidence="8" id="KW-0868">Chloride</keyword>
<dbReference type="InterPro" id="IPR001807">
    <property type="entry name" value="ClC"/>
</dbReference>
<organism evidence="10 11">
    <name type="scientific">Plectus sambesii</name>
    <dbReference type="NCBI Taxonomy" id="2011161"/>
    <lineage>
        <taxon>Eukaryota</taxon>
        <taxon>Metazoa</taxon>
        <taxon>Ecdysozoa</taxon>
        <taxon>Nematoda</taxon>
        <taxon>Chromadorea</taxon>
        <taxon>Plectida</taxon>
        <taxon>Plectina</taxon>
        <taxon>Plectoidea</taxon>
        <taxon>Plectidae</taxon>
        <taxon>Plectus</taxon>
    </lineage>
</organism>
<dbReference type="PRINTS" id="PR00762">
    <property type="entry name" value="CLCHANNEL"/>
</dbReference>
<evidence type="ECO:0000256" key="1">
    <source>
        <dbReference type="ARBA" id="ARBA00004141"/>
    </source>
</evidence>
<keyword evidence="3 9" id="KW-0812">Transmembrane</keyword>
<dbReference type="CDD" id="cd03683">
    <property type="entry name" value="ClC_1_like"/>
    <property type="match status" value="1"/>
</dbReference>
<dbReference type="Pfam" id="PF00654">
    <property type="entry name" value="Voltage_CLC"/>
    <property type="match status" value="1"/>
</dbReference>
<feature type="transmembrane region" description="Helical" evidence="9">
    <location>
        <begin position="203"/>
        <end position="229"/>
    </location>
</feature>
<dbReference type="FunFam" id="1.10.3080.10:FF:000022">
    <property type="entry name" value="Chloride channel protein"/>
    <property type="match status" value="1"/>
</dbReference>
<evidence type="ECO:0000256" key="5">
    <source>
        <dbReference type="ARBA" id="ARBA00022989"/>
    </source>
</evidence>
<keyword evidence="2" id="KW-0813">Transport</keyword>
<comment type="subcellular location">
    <subcellularLocation>
        <location evidence="1">Membrane</location>
        <topology evidence="1">Multi-pass membrane protein</topology>
    </subcellularLocation>
</comment>
<dbReference type="InterPro" id="IPR050970">
    <property type="entry name" value="Cl_channel_volt-gated"/>
</dbReference>
<feature type="transmembrane region" description="Helical" evidence="9">
    <location>
        <begin position="145"/>
        <end position="167"/>
    </location>
</feature>
<evidence type="ECO:0000256" key="2">
    <source>
        <dbReference type="ARBA" id="ARBA00022448"/>
    </source>
</evidence>
<sequence length="821" mass="91413">MPADIYQEGFEGAWESAQADDGGNMGLFACSSGESLRHFWRRQYHNLTHFLVEDWFLSAVLGIIMAVLSVSMDFGIEWCQDWHVDLLNYFAQNSTMSAYGAWIGYALVLVVASAIFVRLVGPQAVGSGIPEVKTIMRGVLLKEYVTFRVLVSKMIGLILSLGSGLPIGKEGPFVHIAAVVATLLSKLTAGFQKSFYRNESRYSEMLAAACAVAIACTLSAPVGGVLYSIEATSVFFAIRNYWRAFFAACCSAITFRLLRVFSLHSHKSVIGYFQTEFPNDSFFPEELPYFALLGILCGFLGASFIFIHRQVALFVKDNQTFKKINNLSMLIFPMFVTLIVSSLTYPLGFGRIIAGALKQHEWLEDFFSDCVWHLPLDANSTKLICDPQLLENWTGGPDGDISIFVSLLTFVITFYCLSIVCYTLPVPSGIFLPSFVIGAAIGRLIGEVVAYWHPEGIKGVNEVQIYPGIYAIVGAAAFTGAVTHAVSVSVIAFEMTGQITFLLPVLIAVLFANAICSYLQPSIYDSAIKIKRLPYLPEIPPSRSSVHQIKAEQIMVVNVKFITQQTTYRQLRDLLASAPNLRSFPVVADNETKILLGSIAREYLIRILRQKLYTVKVHVDNERRQMSYEELSVSRNMETRNLRSMYDREPSFSGVPRSTNALCEIEEFANGTDSRNSRGWDDVNRLWLRQSQMLDQKIDLEESIDQAPFQLVEGTSLYTVHNLFNLLALNHAYVTHAGRLVGVISLTELRNTLENIYVLGAVPVRPTAAQRRAADEANRRMAPMTLFDSNLGPNSVDDDEPLIGLSDEMSLEFQNGPIRPV</sequence>
<evidence type="ECO:0000313" key="10">
    <source>
        <dbReference type="Proteomes" id="UP000887566"/>
    </source>
</evidence>
<evidence type="ECO:0000256" key="7">
    <source>
        <dbReference type="ARBA" id="ARBA00023136"/>
    </source>
</evidence>
<evidence type="ECO:0000256" key="8">
    <source>
        <dbReference type="ARBA" id="ARBA00023214"/>
    </source>
</evidence>
<dbReference type="GO" id="GO:0005247">
    <property type="term" value="F:voltage-gated chloride channel activity"/>
    <property type="evidence" value="ECO:0007669"/>
    <property type="project" value="TreeGrafter"/>
</dbReference>
<keyword evidence="10" id="KW-1185">Reference proteome</keyword>
<feature type="transmembrane region" description="Helical" evidence="9">
    <location>
        <begin position="173"/>
        <end position="191"/>
    </location>
</feature>
<feature type="transmembrane region" description="Helical" evidence="9">
    <location>
        <begin position="96"/>
        <end position="117"/>
    </location>
</feature>
<feature type="transmembrane region" description="Helical" evidence="9">
    <location>
        <begin position="55"/>
        <end position="76"/>
    </location>
</feature>
<dbReference type="Gene3D" id="3.10.580.10">
    <property type="entry name" value="CBS-domain"/>
    <property type="match status" value="1"/>
</dbReference>
<dbReference type="PANTHER" id="PTHR45720:SF5">
    <property type="entry name" value="CHLORIDE CHANNEL PROTEIN"/>
    <property type="match status" value="1"/>
</dbReference>
<name>A0A914XGF3_9BILA</name>